<dbReference type="Gene3D" id="3.40.630.30">
    <property type="match status" value="1"/>
</dbReference>
<dbReference type="AlphaFoldDB" id="A0A939PGJ1"/>
<dbReference type="InterPro" id="IPR016181">
    <property type="entry name" value="Acyl_CoA_acyltransferase"/>
</dbReference>
<dbReference type="InterPro" id="IPR000182">
    <property type="entry name" value="GNAT_dom"/>
</dbReference>
<accession>A0A939PGJ1</accession>
<organism evidence="2 3">
    <name type="scientific">Actinomadura barringtoniae</name>
    <dbReference type="NCBI Taxonomy" id="1427535"/>
    <lineage>
        <taxon>Bacteria</taxon>
        <taxon>Bacillati</taxon>
        <taxon>Actinomycetota</taxon>
        <taxon>Actinomycetes</taxon>
        <taxon>Streptosporangiales</taxon>
        <taxon>Thermomonosporaceae</taxon>
        <taxon>Actinomadura</taxon>
    </lineage>
</organism>
<name>A0A939PGJ1_9ACTN</name>
<proteinExistence type="predicted"/>
<keyword evidence="3" id="KW-1185">Reference proteome</keyword>
<protein>
    <submittedName>
        <fullName evidence="2">GNAT family N-acetyltransferase</fullName>
    </submittedName>
</protein>
<sequence length="198" mass="22575">MSGAWFERPVLSGRYVRLEPLSLDHVEGLFEAGKDPDIWTWLSDVQPTGVNGMKEIVERALEACEQRVRLPWVQIDAVTGEVAGTTSFYDIDPGHRGLAIGHTWIGPRWHRTGINTESKLMLLERAFGDLGAVRVVWHTHSRNERSRRAIQRLGAEFEGIHRNHRILKDGSLRDTATFSMIDSEWPAAWEALRARLDR</sequence>
<dbReference type="PROSITE" id="PS51186">
    <property type="entry name" value="GNAT"/>
    <property type="match status" value="1"/>
</dbReference>
<gene>
    <name evidence="2" type="ORF">J4573_33805</name>
</gene>
<evidence type="ECO:0000313" key="3">
    <source>
        <dbReference type="Proteomes" id="UP000669179"/>
    </source>
</evidence>
<dbReference type="Proteomes" id="UP000669179">
    <property type="component" value="Unassembled WGS sequence"/>
</dbReference>
<feature type="domain" description="N-acetyltransferase" evidence="1">
    <location>
        <begin position="16"/>
        <end position="177"/>
    </location>
</feature>
<dbReference type="PANTHER" id="PTHR43610:SF1">
    <property type="entry name" value="N-ACETYLTRANSFERASE DOMAIN-CONTAINING PROTEIN"/>
    <property type="match status" value="1"/>
</dbReference>
<dbReference type="GO" id="GO:0016747">
    <property type="term" value="F:acyltransferase activity, transferring groups other than amino-acyl groups"/>
    <property type="evidence" value="ECO:0007669"/>
    <property type="project" value="InterPro"/>
</dbReference>
<dbReference type="Pfam" id="PF13302">
    <property type="entry name" value="Acetyltransf_3"/>
    <property type="match status" value="1"/>
</dbReference>
<dbReference type="RefSeq" id="WP_208259999.1">
    <property type="nucleotide sequence ID" value="NZ_JAGEOJ010000015.1"/>
</dbReference>
<reference evidence="2" key="1">
    <citation type="submission" date="2021-03" db="EMBL/GenBank/DDBJ databases">
        <authorList>
            <person name="Kanchanasin P."/>
            <person name="Saeng-In P."/>
            <person name="Phongsopitanun W."/>
            <person name="Yuki M."/>
            <person name="Kudo T."/>
            <person name="Ohkuma M."/>
            <person name="Tanasupawat S."/>
        </authorList>
    </citation>
    <scope>NUCLEOTIDE SEQUENCE</scope>
    <source>
        <strain evidence="2">GKU 128</strain>
    </source>
</reference>
<dbReference type="EMBL" id="JAGEOJ010000015">
    <property type="protein sequence ID" value="MBO2452105.1"/>
    <property type="molecule type" value="Genomic_DNA"/>
</dbReference>
<comment type="caution">
    <text evidence="2">The sequence shown here is derived from an EMBL/GenBank/DDBJ whole genome shotgun (WGS) entry which is preliminary data.</text>
</comment>
<evidence type="ECO:0000313" key="2">
    <source>
        <dbReference type="EMBL" id="MBO2452105.1"/>
    </source>
</evidence>
<evidence type="ECO:0000259" key="1">
    <source>
        <dbReference type="PROSITE" id="PS51186"/>
    </source>
</evidence>
<dbReference type="SUPFAM" id="SSF55729">
    <property type="entry name" value="Acyl-CoA N-acyltransferases (Nat)"/>
    <property type="match status" value="1"/>
</dbReference>
<dbReference type="PANTHER" id="PTHR43610">
    <property type="entry name" value="BLL6696 PROTEIN"/>
    <property type="match status" value="1"/>
</dbReference>